<dbReference type="PANTHER" id="PTHR30193:SF41">
    <property type="entry name" value="DIACETYLCHITOBIOSE UPTAKE SYSTEM PERMEASE PROTEIN NGCF"/>
    <property type="match status" value="1"/>
</dbReference>
<evidence type="ECO:0000256" key="3">
    <source>
        <dbReference type="ARBA" id="ARBA00022475"/>
    </source>
</evidence>
<feature type="transmembrane region" description="Helical" evidence="7">
    <location>
        <begin position="288"/>
        <end position="310"/>
    </location>
</feature>
<feature type="transmembrane region" description="Helical" evidence="7">
    <location>
        <begin position="37"/>
        <end position="59"/>
    </location>
</feature>
<dbReference type="InterPro" id="IPR000515">
    <property type="entry name" value="MetI-like"/>
</dbReference>
<dbReference type="InterPro" id="IPR035906">
    <property type="entry name" value="MetI-like_sf"/>
</dbReference>
<feature type="domain" description="ABC transmembrane type-1" evidence="8">
    <location>
        <begin position="93"/>
        <end position="307"/>
    </location>
</feature>
<dbReference type="PROSITE" id="PS50928">
    <property type="entry name" value="ABC_TM1"/>
    <property type="match status" value="1"/>
</dbReference>
<keyword evidence="6 7" id="KW-0472">Membrane</keyword>
<keyword evidence="2 7" id="KW-0813">Transport</keyword>
<dbReference type="SUPFAM" id="SSF161098">
    <property type="entry name" value="MetI-like"/>
    <property type="match status" value="1"/>
</dbReference>
<sequence length="319" mass="34188">MTGRLLASVPTAGAPTATEATRRFSWSRAREVSANQLFLVPVALVFVVLLVVPLTQTFYWSLTDFSGYSADAKFVGLSNYGKVLTDPSMLAGLGFTLAYTIGTAVLITAFAIPLAVVLNKKFFARNLVRSVFFFPAVPSIAILGLVWGYILSPLGSGVLNSVLDSLFGAGPYPWLSDATLARLSVIVVAVWGGMGWHAVLYLAYLQSIPADYYEVATIDGASARQQFVHITLPLLTPAIVISNFLLMTGGLKVFDLPFTLTKGGPGYSTYTITQSIITSGVAQGRYGLASALAVLFTFAVGLVAVAQLWVSRRIERRVL</sequence>
<dbReference type="InterPro" id="IPR051393">
    <property type="entry name" value="ABC_transporter_permease"/>
</dbReference>
<keyword evidence="10" id="KW-1185">Reference proteome</keyword>
<dbReference type="GO" id="GO:0055085">
    <property type="term" value="P:transmembrane transport"/>
    <property type="evidence" value="ECO:0007669"/>
    <property type="project" value="InterPro"/>
</dbReference>
<dbReference type="AlphaFoldDB" id="A0A561BX96"/>
<keyword evidence="4 7" id="KW-0812">Transmembrane</keyword>
<comment type="subcellular location">
    <subcellularLocation>
        <location evidence="1 7">Cell membrane</location>
        <topology evidence="1 7">Multi-pass membrane protein</topology>
    </subcellularLocation>
</comment>
<dbReference type="RefSeq" id="WP_202880715.1">
    <property type="nucleotide sequence ID" value="NZ_VIVK01000001.1"/>
</dbReference>
<evidence type="ECO:0000313" key="10">
    <source>
        <dbReference type="Proteomes" id="UP000318380"/>
    </source>
</evidence>
<organism evidence="9 10">
    <name type="scientific">Kribbella amoyensis</name>
    <dbReference type="NCBI Taxonomy" id="996641"/>
    <lineage>
        <taxon>Bacteria</taxon>
        <taxon>Bacillati</taxon>
        <taxon>Actinomycetota</taxon>
        <taxon>Actinomycetes</taxon>
        <taxon>Propionibacteriales</taxon>
        <taxon>Kribbellaceae</taxon>
        <taxon>Kribbella</taxon>
    </lineage>
</organism>
<reference evidence="9 10" key="1">
    <citation type="submission" date="2019-06" db="EMBL/GenBank/DDBJ databases">
        <title>Sequencing the genomes of 1000 actinobacteria strains.</title>
        <authorList>
            <person name="Klenk H.-P."/>
        </authorList>
    </citation>
    <scope>NUCLEOTIDE SEQUENCE [LARGE SCALE GENOMIC DNA]</scope>
    <source>
        <strain evidence="9 10">DSM 24683</strain>
    </source>
</reference>
<gene>
    <name evidence="9" type="ORF">FB561_4624</name>
</gene>
<evidence type="ECO:0000259" key="8">
    <source>
        <dbReference type="PROSITE" id="PS50928"/>
    </source>
</evidence>
<evidence type="ECO:0000256" key="1">
    <source>
        <dbReference type="ARBA" id="ARBA00004651"/>
    </source>
</evidence>
<dbReference type="Gene3D" id="1.10.3720.10">
    <property type="entry name" value="MetI-like"/>
    <property type="match status" value="1"/>
</dbReference>
<dbReference type="Proteomes" id="UP000318380">
    <property type="component" value="Unassembled WGS sequence"/>
</dbReference>
<dbReference type="EMBL" id="VIVK01000001">
    <property type="protein sequence ID" value="TWD83461.1"/>
    <property type="molecule type" value="Genomic_DNA"/>
</dbReference>
<comment type="similarity">
    <text evidence="7">Belongs to the binding-protein-dependent transport system permease family.</text>
</comment>
<evidence type="ECO:0000256" key="5">
    <source>
        <dbReference type="ARBA" id="ARBA00022989"/>
    </source>
</evidence>
<evidence type="ECO:0000313" key="9">
    <source>
        <dbReference type="EMBL" id="TWD83461.1"/>
    </source>
</evidence>
<evidence type="ECO:0000256" key="6">
    <source>
        <dbReference type="ARBA" id="ARBA00023136"/>
    </source>
</evidence>
<dbReference type="GO" id="GO:0005886">
    <property type="term" value="C:plasma membrane"/>
    <property type="evidence" value="ECO:0007669"/>
    <property type="project" value="UniProtKB-SubCell"/>
</dbReference>
<accession>A0A561BX96</accession>
<evidence type="ECO:0000256" key="2">
    <source>
        <dbReference type="ARBA" id="ARBA00022448"/>
    </source>
</evidence>
<feature type="transmembrane region" description="Helical" evidence="7">
    <location>
        <begin position="226"/>
        <end position="246"/>
    </location>
</feature>
<feature type="transmembrane region" description="Helical" evidence="7">
    <location>
        <begin position="130"/>
        <end position="150"/>
    </location>
</feature>
<evidence type="ECO:0000256" key="7">
    <source>
        <dbReference type="RuleBase" id="RU363032"/>
    </source>
</evidence>
<dbReference type="PANTHER" id="PTHR30193">
    <property type="entry name" value="ABC TRANSPORTER PERMEASE PROTEIN"/>
    <property type="match status" value="1"/>
</dbReference>
<dbReference type="CDD" id="cd06261">
    <property type="entry name" value="TM_PBP2"/>
    <property type="match status" value="1"/>
</dbReference>
<evidence type="ECO:0000256" key="4">
    <source>
        <dbReference type="ARBA" id="ARBA00022692"/>
    </source>
</evidence>
<keyword evidence="3" id="KW-1003">Cell membrane</keyword>
<dbReference type="Pfam" id="PF00528">
    <property type="entry name" value="BPD_transp_1"/>
    <property type="match status" value="1"/>
</dbReference>
<protein>
    <submittedName>
        <fullName evidence="9">Carbohydrate ABC transporter membrane protein 1 (CUT1 family)</fullName>
    </submittedName>
</protein>
<feature type="transmembrane region" description="Helical" evidence="7">
    <location>
        <begin position="183"/>
        <end position="205"/>
    </location>
</feature>
<keyword evidence="5 7" id="KW-1133">Transmembrane helix</keyword>
<proteinExistence type="inferred from homology"/>
<comment type="caution">
    <text evidence="9">The sequence shown here is derived from an EMBL/GenBank/DDBJ whole genome shotgun (WGS) entry which is preliminary data.</text>
</comment>
<feature type="transmembrane region" description="Helical" evidence="7">
    <location>
        <begin position="97"/>
        <end position="118"/>
    </location>
</feature>
<name>A0A561BX96_9ACTN</name>